<dbReference type="EMBL" id="VFRQ01000003">
    <property type="protein sequence ID" value="TPE44960.1"/>
    <property type="molecule type" value="Genomic_DNA"/>
</dbReference>
<sequence length="266" mass="29036">MSQSNQPATTAEFDEFYAPAESSGSSTPPIEAGNYLARCFSMVLLGTFDDEYQGKVSKRTKVRISFELPTEMHVYKEEDGEQPRIISKEYNFSMNEKASMRKDLENWRGKKFTDEEASKFNIAKLLGVPCMLNVIQKVSKSGNTYSVISSISPLPKGFNCPEQVTPSFTFSVKSFNQEKFDSLPDFLKKNIQESDEYKAQFGNAAPAAQAQQAPPAQAKYVPGQGVMPPTPAPAAQPAAPAAAPAPAAQQGAIGWGNPQDTDDLPF</sequence>
<evidence type="ECO:0000313" key="3">
    <source>
        <dbReference type="Proteomes" id="UP000316727"/>
    </source>
</evidence>
<feature type="compositionally biased region" description="Low complexity" evidence="1">
    <location>
        <begin position="235"/>
        <end position="250"/>
    </location>
</feature>
<proteinExistence type="predicted"/>
<dbReference type="InterPro" id="IPR059222">
    <property type="entry name" value="NGO0469-like"/>
</dbReference>
<dbReference type="AlphaFoldDB" id="A0A501W9B6"/>
<accession>A0A501W9B6</accession>
<evidence type="ECO:0000256" key="1">
    <source>
        <dbReference type="SAM" id="MobiDB-lite"/>
    </source>
</evidence>
<evidence type="ECO:0000313" key="2">
    <source>
        <dbReference type="EMBL" id="TPE44960.1"/>
    </source>
</evidence>
<keyword evidence="3" id="KW-1185">Reference proteome</keyword>
<dbReference type="OrthoDB" id="9804533at2"/>
<organism evidence="2 3">
    <name type="scientific">Pontibacter mangrovi</name>
    <dbReference type="NCBI Taxonomy" id="2589816"/>
    <lineage>
        <taxon>Bacteria</taxon>
        <taxon>Pseudomonadati</taxon>
        <taxon>Bacteroidota</taxon>
        <taxon>Cytophagia</taxon>
        <taxon>Cytophagales</taxon>
        <taxon>Hymenobacteraceae</taxon>
        <taxon>Pontibacter</taxon>
    </lineage>
</organism>
<feature type="region of interest" description="Disordered" evidence="1">
    <location>
        <begin position="212"/>
        <end position="266"/>
    </location>
</feature>
<comment type="caution">
    <text evidence="2">The sequence shown here is derived from an EMBL/GenBank/DDBJ whole genome shotgun (WGS) entry which is preliminary data.</text>
</comment>
<name>A0A501W9B6_9BACT</name>
<dbReference type="NCBIfam" id="NF046043">
    <property type="entry name" value="rep_init_NGO0469"/>
    <property type="match status" value="1"/>
</dbReference>
<feature type="region of interest" description="Disordered" evidence="1">
    <location>
        <begin position="1"/>
        <end position="27"/>
    </location>
</feature>
<dbReference type="RefSeq" id="WP_140620985.1">
    <property type="nucleotide sequence ID" value="NZ_VFRQ01000003.1"/>
</dbReference>
<dbReference type="Proteomes" id="UP000316727">
    <property type="component" value="Unassembled WGS sequence"/>
</dbReference>
<reference evidence="2 3" key="1">
    <citation type="submission" date="2019-06" db="EMBL/GenBank/DDBJ databases">
        <title>A novel bacterium of genus Pontibacter, isolated from marine sediment.</title>
        <authorList>
            <person name="Huang H."/>
            <person name="Mo K."/>
            <person name="Hu Y."/>
        </authorList>
    </citation>
    <scope>NUCLEOTIDE SEQUENCE [LARGE SCALE GENOMIC DNA]</scope>
    <source>
        <strain evidence="2 3">HB172049</strain>
    </source>
</reference>
<gene>
    <name evidence="2" type="ORF">FJM65_08060</name>
</gene>
<protein>
    <submittedName>
        <fullName evidence="2">Uncharacterized protein</fullName>
    </submittedName>
</protein>